<evidence type="ECO:0000256" key="1">
    <source>
        <dbReference type="ARBA" id="ARBA00004123"/>
    </source>
</evidence>
<feature type="region of interest" description="Disordered" evidence="3">
    <location>
        <begin position="420"/>
        <end position="450"/>
    </location>
</feature>
<dbReference type="InterPro" id="IPR011993">
    <property type="entry name" value="PH-like_dom_sf"/>
</dbReference>
<feature type="compositionally biased region" description="Basic and acidic residues" evidence="3">
    <location>
        <begin position="775"/>
        <end position="803"/>
    </location>
</feature>
<evidence type="ECO:0000259" key="4">
    <source>
        <dbReference type="Pfam" id="PF04802"/>
    </source>
</evidence>
<evidence type="ECO:0000256" key="2">
    <source>
        <dbReference type="ARBA" id="ARBA00023242"/>
    </source>
</evidence>
<dbReference type="InterPro" id="IPR051137">
    <property type="entry name" value="PP4R3-like"/>
</dbReference>
<dbReference type="InterPro" id="IPR006887">
    <property type="entry name" value="P4R3-like_central_dom"/>
</dbReference>
<name>A0ABP0EIU4_9ASCO</name>
<dbReference type="SUPFAM" id="SSF48371">
    <property type="entry name" value="ARM repeat"/>
    <property type="match status" value="1"/>
</dbReference>
<sequence>MPEPAKPRRVKVYLLRGDDWIDNGTGYCVGEFSKDSKPYFLVRSENDEEEIILKSFLEGSIQYQRQQETLIVWTDLEGKDLALSFQETEACADLCEFIIKAQQEKYAPEISLYYVIPNNSVIDNEYNSNNGSTQPSEVTELITGPINLPPQPPTEQNLTEVLEAISQGSNSQYTRGSISKFMKDEEYLIQLIEAFQVAETNENLAALHLICESVKTLILYNEASIIEEFLSDDIKVYGLVGILEYDREYPNFKACYREFLRDKSKFKVVIDLPNDEALKIFKNDFHLNFLKDVVLARFLDDQTFNLISSLIYFNQVDIINFLKDPEGSGGFLENLFQLYEDAGDLEKRKDGVRMLHQYILIAKSLQSFQKSEFFSTLVKRGLFKMVSFAVRDSESEIRILGTEIIVVIIEQDVSLVNSIDNDVDIDNSDPPPPKQGDEDAKNSNGGEGDDTVIESKSLHLRLSDDMTLMQILTKLLIEDENPGLKMQAFEALRILLDSNIASNSMSPSGASNDNEIESLKNEFNSINGISSRFDGNDDFNDINTSNYFQAFYSQVAPELFGKLIDLNDILTCSESLLLQHLLELVSFCTKEHEVYISQPFFLETHILSSIGRIISQQTFKTTLKLTAIRCFKNILLLNDSKYTKYILENNILGQFFSYFKGISNENNLANSSCLDLLEIFIRSCDCDDERSNFKVLAREICEREREFLTNGIDFVNTGKELLELMESSDKDDEVMIEEELSHDASTPIHNEESSEYIISEGSTNVNMFESIESELRGKRQYEEDENDAKNGKDIEQDQEATKGEEEEEVNEEVNKKSNGHAKFHAGSLSSPKKLSKTIKHKLNTTSKKIASIRQNQQE</sequence>
<feature type="region of interest" description="Disordered" evidence="3">
    <location>
        <begin position="775"/>
        <end position="858"/>
    </location>
</feature>
<organism evidence="6 7">
    <name type="scientific">[Candida] anglica</name>
    <dbReference type="NCBI Taxonomy" id="148631"/>
    <lineage>
        <taxon>Eukaryota</taxon>
        <taxon>Fungi</taxon>
        <taxon>Dikarya</taxon>
        <taxon>Ascomycota</taxon>
        <taxon>Saccharomycotina</taxon>
        <taxon>Pichiomycetes</taxon>
        <taxon>Debaryomycetaceae</taxon>
        <taxon>Kurtzmaniella</taxon>
    </lineage>
</organism>
<feature type="compositionally biased region" description="Polar residues" evidence="3">
    <location>
        <begin position="843"/>
        <end position="858"/>
    </location>
</feature>
<dbReference type="InterPro" id="IPR016024">
    <property type="entry name" value="ARM-type_fold"/>
</dbReference>
<evidence type="ECO:0000256" key="3">
    <source>
        <dbReference type="SAM" id="MobiDB-lite"/>
    </source>
</evidence>
<evidence type="ECO:0000313" key="7">
    <source>
        <dbReference type="Proteomes" id="UP001497600"/>
    </source>
</evidence>
<evidence type="ECO:0000259" key="5">
    <source>
        <dbReference type="Pfam" id="PF22972"/>
    </source>
</evidence>
<keyword evidence="7" id="KW-1185">Reference proteome</keyword>
<dbReference type="PANTHER" id="PTHR23318:SF0">
    <property type="entry name" value="SERINE_THREONINE-PROTEIN PHOSPHATASE 4 REGULATORY SUBUNIT 3"/>
    <property type="match status" value="1"/>
</dbReference>
<dbReference type="EMBL" id="OZ004259">
    <property type="protein sequence ID" value="CAK7919588.1"/>
    <property type="molecule type" value="Genomic_DNA"/>
</dbReference>
<comment type="subcellular location">
    <subcellularLocation>
        <location evidence="1">Nucleus</location>
    </subcellularLocation>
</comment>
<feature type="domain" description="Serine/threonine-protein phosphatase 4 regulatory subunit 3-like central" evidence="4">
    <location>
        <begin position="160"/>
        <end position="725"/>
    </location>
</feature>
<feature type="domain" description="PP4R3 EVH1-like" evidence="5">
    <location>
        <begin position="8"/>
        <end position="103"/>
    </location>
</feature>
<dbReference type="Pfam" id="PF22972">
    <property type="entry name" value="EVH1_PP4R3"/>
    <property type="match status" value="1"/>
</dbReference>
<dbReference type="SUPFAM" id="SSF50729">
    <property type="entry name" value="PH domain-like"/>
    <property type="match status" value="1"/>
</dbReference>
<protein>
    <submittedName>
        <fullName evidence="6">Serine/threonine-protein phosphatase 4 regulatory subunit 3</fullName>
    </submittedName>
</protein>
<dbReference type="Pfam" id="PF04802">
    <property type="entry name" value="PP4R3"/>
    <property type="match status" value="1"/>
</dbReference>
<evidence type="ECO:0000313" key="6">
    <source>
        <dbReference type="EMBL" id="CAK7919588.1"/>
    </source>
</evidence>
<dbReference type="Proteomes" id="UP001497600">
    <property type="component" value="Chromosome G"/>
</dbReference>
<reference evidence="6 7" key="1">
    <citation type="submission" date="2024-01" db="EMBL/GenBank/DDBJ databases">
        <authorList>
            <consortium name="Genoscope - CEA"/>
            <person name="William W."/>
        </authorList>
    </citation>
    <scope>NUCLEOTIDE SEQUENCE [LARGE SCALE GENOMIC DNA]</scope>
    <source>
        <strain evidence="6 7">29B2s-10</strain>
    </source>
</reference>
<feature type="compositionally biased region" description="Basic residues" evidence="3">
    <location>
        <begin position="833"/>
        <end position="842"/>
    </location>
</feature>
<dbReference type="PANTHER" id="PTHR23318">
    <property type="entry name" value="ATP SYNTHASE GAMMA-RELATED"/>
    <property type="match status" value="1"/>
</dbReference>
<dbReference type="InterPro" id="IPR055236">
    <property type="entry name" value="EVH1_PP4R3"/>
</dbReference>
<accession>A0ABP0EIU4</accession>
<proteinExistence type="predicted"/>
<dbReference type="Gene3D" id="2.30.29.30">
    <property type="entry name" value="Pleckstrin-homology domain (PH domain)/Phosphotyrosine-binding domain (PTB)"/>
    <property type="match status" value="1"/>
</dbReference>
<keyword evidence="2" id="KW-0539">Nucleus</keyword>
<gene>
    <name evidence="6" type="primary">PSY2</name>
    <name evidence="6" type="ORF">CAAN4_G19130</name>
</gene>